<comment type="caution">
    <text evidence="7">The sequence shown here is derived from an EMBL/GenBank/DDBJ whole genome shotgun (WGS) entry which is preliminary data.</text>
</comment>
<dbReference type="GO" id="GO:0016054">
    <property type="term" value="P:organic acid catabolic process"/>
    <property type="evidence" value="ECO:0007669"/>
    <property type="project" value="UniProtKB-ARBA"/>
</dbReference>
<feature type="domain" description="6-phosphogluconate dehydrogenase NADP-binding" evidence="5">
    <location>
        <begin position="2"/>
        <end position="154"/>
    </location>
</feature>
<dbReference type="RefSeq" id="WP_073858946.1">
    <property type="nucleotide sequence ID" value="NZ_BAAATC010000004.1"/>
</dbReference>
<dbReference type="InterPro" id="IPR013328">
    <property type="entry name" value="6PGD_dom2"/>
</dbReference>
<dbReference type="PANTHER" id="PTHR22981:SF7">
    <property type="entry name" value="3-HYDROXYISOBUTYRATE DEHYDROGENASE, MITOCHONDRIAL"/>
    <property type="match status" value="1"/>
</dbReference>
<protein>
    <submittedName>
        <fullName evidence="7">NAD(P)-dependent oxidoreductase</fullName>
    </submittedName>
</protein>
<dbReference type="Pfam" id="PF14833">
    <property type="entry name" value="NAD_binding_11"/>
    <property type="match status" value="1"/>
</dbReference>
<dbReference type="GO" id="GO:0050661">
    <property type="term" value="F:NADP binding"/>
    <property type="evidence" value="ECO:0007669"/>
    <property type="project" value="InterPro"/>
</dbReference>
<dbReference type="EMBL" id="PDCR01000022">
    <property type="protein sequence ID" value="PEG53241.1"/>
    <property type="molecule type" value="Genomic_DNA"/>
</dbReference>
<keyword evidence="8" id="KW-1185">Reference proteome</keyword>
<dbReference type="InterPro" id="IPR006115">
    <property type="entry name" value="6PGDH_NADP-bd"/>
</dbReference>
<evidence type="ECO:0000256" key="3">
    <source>
        <dbReference type="ARBA" id="ARBA00023027"/>
    </source>
</evidence>
<sequence>MTVGFIGLGNMGLPMARRLLDAGHPLTVFDTRAEVLERAAGLGATPAASPTEVADRAETVLTSLPSLQAAAEVAAAVAGGSRITHYVDLSTVGAQQAARNHSLLAAAGIAALDCPVSGGVRGAQNGTLALMVSGPRDAFDTLRALLERLGRPIFIGEQPGAAQTMKLANNLLAATTLAATAEAVVLGVKAGLDPNVMIEVFNAGSGATHASRDKFPRAVLPRTFDFGFATGLMVKDLRLCLQEAADLGLDLQVSEAVGQAWETALADQGADSDFTTIIRPIEDAAGVIVDGRHDERNGRS</sequence>
<dbReference type="SUPFAM" id="SSF51735">
    <property type="entry name" value="NAD(P)-binding Rossmann-fold domains"/>
    <property type="match status" value="1"/>
</dbReference>
<dbReference type="SUPFAM" id="SSF48179">
    <property type="entry name" value="6-phosphogluconate dehydrogenase C-terminal domain-like"/>
    <property type="match status" value="1"/>
</dbReference>
<dbReference type="InterPro" id="IPR008927">
    <property type="entry name" value="6-PGluconate_DH-like_C_sf"/>
</dbReference>
<organism evidence="7 8">
    <name type="scientific">Mycolicibacterium diernhoferi</name>
    <dbReference type="NCBI Taxonomy" id="1801"/>
    <lineage>
        <taxon>Bacteria</taxon>
        <taxon>Bacillati</taxon>
        <taxon>Actinomycetota</taxon>
        <taxon>Actinomycetes</taxon>
        <taxon>Mycobacteriales</taxon>
        <taxon>Mycobacteriaceae</taxon>
        <taxon>Mycolicibacterium</taxon>
    </lineage>
</organism>
<evidence type="ECO:0000313" key="8">
    <source>
        <dbReference type="Proteomes" id="UP000220340"/>
    </source>
</evidence>
<keyword evidence="3" id="KW-0520">NAD</keyword>
<dbReference type="InterPro" id="IPR015815">
    <property type="entry name" value="HIBADH-related"/>
</dbReference>
<reference evidence="7 8" key="1">
    <citation type="submission" date="2017-10" db="EMBL/GenBank/DDBJ databases">
        <title>The new phylogeny of genus Mycobacterium.</title>
        <authorList>
            <person name="Tortoli E."/>
            <person name="Trovato A."/>
            <person name="Cirillo D.M."/>
        </authorList>
    </citation>
    <scope>NUCLEOTIDE SEQUENCE [LARGE SCALE GENOMIC DNA]</scope>
    <source>
        <strain evidence="7 8">IP141170001</strain>
    </source>
</reference>
<dbReference type="PANTHER" id="PTHR22981">
    <property type="entry name" value="3-HYDROXYISOBUTYRATE DEHYDROGENASE-RELATED"/>
    <property type="match status" value="1"/>
</dbReference>
<accession>A0A1Q4H6I2</accession>
<comment type="similarity">
    <text evidence="1">Belongs to the HIBADH-related family.</text>
</comment>
<feature type="active site" evidence="4">
    <location>
        <position position="166"/>
    </location>
</feature>
<dbReference type="GO" id="GO:0016616">
    <property type="term" value="F:oxidoreductase activity, acting on the CH-OH group of donors, NAD or NADP as acceptor"/>
    <property type="evidence" value="ECO:0007669"/>
    <property type="project" value="TreeGrafter"/>
</dbReference>
<dbReference type="Proteomes" id="UP000220340">
    <property type="component" value="Unassembled WGS sequence"/>
</dbReference>
<evidence type="ECO:0000259" key="6">
    <source>
        <dbReference type="Pfam" id="PF14833"/>
    </source>
</evidence>
<dbReference type="InterPro" id="IPR002204">
    <property type="entry name" value="3-OH-isobutyrate_DH-rel_CS"/>
</dbReference>
<dbReference type="OrthoDB" id="3185659at2"/>
<dbReference type="PROSITE" id="PS00895">
    <property type="entry name" value="3_HYDROXYISOBUT_DH"/>
    <property type="match status" value="1"/>
</dbReference>
<keyword evidence="2" id="KW-0560">Oxidoreductase</keyword>
<evidence type="ECO:0000259" key="5">
    <source>
        <dbReference type="Pfam" id="PF03446"/>
    </source>
</evidence>
<dbReference type="STRING" id="1801.BRW64_23610"/>
<evidence type="ECO:0000313" key="7">
    <source>
        <dbReference type="EMBL" id="PEG53241.1"/>
    </source>
</evidence>
<dbReference type="Gene3D" id="3.40.50.720">
    <property type="entry name" value="NAD(P)-binding Rossmann-like Domain"/>
    <property type="match status" value="1"/>
</dbReference>
<dbReference type="GO" id="GO:0051287">
    <property type="term" value="F:NAD binding"/>
    <property type="evidence" value="ECO:0007669"/>
    <property type="project" value="InterPro"/>
</dbReference>
<dbReference type="PIRSF" id="PIRSF000103">
    <property type="entry name" value="HIBADH"/>
    <property type="match status" value="1"/>
</dbReference>
<dbReference type="Gene3D" id="1.10.1040.10">
    <property type="entry name" value="N-(1-d-carboxylethyl)-l-norvaline Dehydrogenase, domain 2"/>
    <property type="match status" value="1"/>
</dbReference>
<dbReference type="InterPro" id="IPR036291">
    <property type="entry name" value="NAD(P)-bd_dom_sf"/>
</dbReference>
<name>A0A1Q4H6I2_9MYCO</name>
<gene>
    <name evidence="7" type="ORF">CRI78_17550</name>
</gene>
<dbReference type="AlphaFoldDB" id="A0A1Q4H6I2"/>
<dbReference type="Pfam" id="PF03446">
    <property type="entry name" value="NAD_binding_2"/>
    <property type="match status" value="1"/>
</dbReference>
<dbReference type="InterPro" id="IPR029154">
    <property type="entry name" value="HIBADH-like_NADP-bd"/>
</dbReference>
<evidence type="ECO:0000256" key="2">
    <source>
        <dbReference type="ARBA" id="ARBA00023002"/>
    </source>
</evidence>
<evidence type="ECO:0000256" key="1">
    <source>
        <dbReference type="ARBA" id="ARBA00009080"/>
    </source>
</evidence>
<evidence type="ECO:0000256" key="4">
    <source>
        <dbReference type="PIRSR" id="PIRSR000103-1"/>
    </source>
</evidence>
<proteinExistence type="inferred from homology"/>
<feature type="domain" description="3-hydroxyisobutyrate dehydrogenase-like NAD-binding" evidence="6">
    <location>
        <begin position="160"/>
        <end position="280"/>
    </location>
</feature>